<dbReference type="CDD" id="cd07731">
    <property type="entry name" value="ComA-like_MBL-fold"/>
    <property type="match status" value="1"/>
</dbReference>
<dbReference type="Pfam" id="PF13567">
    <property type="entry name" value="DUF4131"/>
    <property type="match status" value="1"/>
</dbReference>
<evidence type="ECO:0000256" key="2">
    <source>
        <dbReference type="ARBA" id="ARBA00022475"/>
    </source>
</evidence>
<evidence type="ECO:0000313" key="8">
    <source>
        <dbReference type="EMBL" id="RHW40986.1"/>
    </source>
</evidence>
<keyword evidence="3 6" id="KW-0812">Transmembrane</keyword>
<evidence type="ECO:0000256" key="6">
    <source>
        <dbReference type="SAM" id="Phobius"/>
    </source>
</evidence>
<dbReference type="EMBL" id="QWEG01000005">
    <property type="protein sequence ID" value="RHW40986.1"/>
    <property type="molecule type" value="Genomic_DNA"/>
</dbReference>
<protein>
    <submittedName>
        <fullName evidence="8">DNA internalization-related competence protein ComEC/Rec2</fullName>
    </submittedName>
</protein>
<evidence type="ECO:0000259" key="7">
    <source>
        <dbReference type="SMART" id="SM00849"/>
    </source>
</evidence>
<keyword evidence="5 6" id="KW-0472">Membrane</keyword>
<feature type="transmembrane region" description="Helical" evidence="6">
    <location>
        <begin position="478"/>
        <end position="494"/>
    </location>
</feature>
<organism evidence="8 9">
    <name type="scientific">Neobacillus notoginsengisoli</name>
    <dbReference type="NCBI Taxonomy" id="1578198"/>
    <lineage>
        <taxon>Bacteria</taxon>
        <taxon>Bacillati</taxon>
        <taxon>Bacillota</taxon>
        <taxon>Bacilli</taxon>
        <taxon>Bacillales</taxon>
        <taxon>Bacillaceae</taxon>
        <taxon>Neobacillus</taxon>
    </lineage>
</organism>
<proteinExistence type="predicted"/>
<dbReference type="PANTHER" id="PTHR30619:SF1">
    <property type="entry name" value="RECOMBINATION PROTEIN 2"/>
    <property type="match status" value="1"/>
</dbReference>
<evidence type="ECO:0000256" key="3">
    <source>
        <dbReference type="ARBA" id="ARBA00022692"/>
    </source>
</evidence>
<dbReference type="NCBIfam" id="TIGR00361">
    <property type="entry name" value="ComEC_Rec2"/>
    <property type="match status" value="1"/>
</dbReference>
<name>A0A417YUK6_9BACI</name>
<dbReference type="InterPro" id="IPR004797">
    <property type="entry name" value="Competence_ComEC/Rec2"/>
</dbReference>
<dbReference type="InterPro" id="IPR036866">
    <property type="entry name" value="RibonucZ/Hydroxyglut_hydro"/>
</dbReference>
<keyword evidence="9" id="KW-1185">Reference proteome</keyword>
<dbReference type="InterPro" id="IPR001279">
    <property type="entry name" value="Metallo-B-lactamas"/>
</dbReference>
<dbReference type="OrthoDB" id="9761531at2"/>
<feature type="transmembrane region" description="Helical" evidence="6">
    <location>
        <begin position="453"/>
        <end position="471"/>
    </location>
</feature>
<feature type="transmembrane region" description="Helical" evidence="6">
    <location>
        <begin position="417"/>
        <end position="441"/>
    </location>
</feature>
<evidence type="ECO:0000256" key="5">
    <source>
        <dbReference type="ARBA" id="ARBA00023136"/>
    </source>
</evidence>
<comment type="caution">
    <text evidence="8">The sequence shown here is derived from an EMBL/GenBank/DDBJ whole genome shotgun (WGS) entry which is preliminary data.</text>
</comment>
<dbReference type="RefSeq" id="WP_118920362.1">
    <property type="nucleotide sequence ID" value="NZ_QWEG01000005.1"/>
</dbReference>
<feature type="transmembrane region" description="Helical" evidence="6">
    <location>
        <begin position="387"/>
        <end position="410"/>
    </location>
</feature>
<dbReference type="PANTHER" id="PTHR30619">
    <property type="entry name" value="DNA INTERNALIZATION/COMPETENCE PROTEIN COMEC/REC2"/>
    <property type="match status" value="1"/>
</dbReference>
<dbReference type="SMART" id="SM00849">
    <property type="entry name" value="Lactamase_B"/>
    <property type="match status" value="1"/>
</dbReference>
<dbReference type="Pfam" id="PF03772">
    <property type="entry name" value="Competence"/>
    <property type="match status" value="1"/>
</dbReference>
<evidence type="ECO:0000256" key="1">
    <source>
        <dbReference type="ARBA" id="ARBA00004651"/>
    </source>
</evidence>
<dbReference type="AlphaFoldDB" id="A0A417YUK6"/>
<dbReference type="GO" id="GO:0005886">
    <property type="term" value="C:plasma membrane"/>
    <property type="evidence" value="ECO:0007669"/>
    <property type="project" value="UniProtKB-SubCell"/>
</dbReference>
<reference evidence="8 9" key="1">
    <citation type="journal article" date="2017" name="Int. J. Syst. Evol. Microbiol.">
        <title>Bacillus notoginsengisoli sp. nov., a novel bacterium isolated from the rhizosphere of Panax notoginseng.</title>
        <authorList>
            <person name="Zhang M.Y."/>
            <person name="Cheng J."/>
            <person name="Cai Y."/>
            <person name="Zhang T.Y."/>
            <person name="Wu Y.Y."/>
            <person name="Manikprabhu D."/>
            <person name="Li W.J."/>
            <person name="Zhang Y.X."/>
        </authorList>
    </citation>
    <scope>NUCLEOTIDE SEQUENCE [LARGE SCALE GENOMIC DNA]</scope>
    <source>
        <strain evidence="8 9">JCM 30743</strain>
    </source>
</reference>
<comment type="subcellular location">
    <subcellularLocation>
        <location evidence="1">Cell membrane</location>
        <topology evidence="1">Multi-pass membrane protein</topology>
    </subcellularLocation>
</comment>
<feature type="transmembrane region" description="Helical" evidence="6">
    <location>
        <begin position="362"/>
        <end position="381"/>
    </location>
</feature>
<dbReference type="SUPFAM" id="SSF56281">
    <property type="entry name" value="Metallo-hydrolase/oxidoreductase"/>
    <property type="match status" value="1"/>
</dbReference>
<keyword evidence="4 6" id="KW-1133">Transmembrane helix</keyword>
<dbReference type="GO" id="GO:0030420">
    <property type="term" value="P:establishment of competence for transformation"/>
    <property type="evidence" value="ECO:0007669"/>
    <property type="project" value="InterPro"/>
</dbReference>
<dbReference type="InterPro" id="IPR025405">
    <property type="entry name" value="DUF4131"/>
</dbReference>
<dbReference type="InterPro" id="IPR052159">
    <property type="entry name" value="Competence_DNA_uptake"/>
</dbReference>
<feature type="transmembrane region" description="Helical" evidence="6">
    <location>
        <begin position="306"/>
        <end position="326"/>
    </location>
</feature>
<dbReference type="Gene3D" id="3.60.15.10">
    <property type="entry name" value="Ribonuclease Z/Hydroxyacylglutathione hydrolase-like"/>
    <property type="match status" value="1"/>
</dbReference>
<feature type="transmembrane region" description="Helical" evidence="6">
    <location>
        <begin position="332"/>
        <end position="350"/>
    </location>
</feature>
<feature type="transmembrane region" description="Helical" evidence="6">
    <location>
        <begin position="236"/>
        <end position="256"/>
    </location>
</feature>
<dbReference type="InterPro" id="IPR035681">
    <property type="entry name" value="ComA-like_MBL"/>
</dbReference>
<keyword evidence="2" id="KW-1003">Cell membrane</keyword>
<feature type="domain" description="Metallo-beta-lactamase" evidence="7">
    <location>
        <begin position="514"/>
        <end position="725"/>
    </location>
</feature>
<feature type="transmembrane region" description="Helical" evidence="6">
    <location>
        <begin position="268"/>
        <end position="299"/>
    </location>
</feature>
<evidence type="ECO:0000256" key="4">
    <source>
        <dbReference type="ARBA" id="ARBA00022989"/>
    </source>
</evidence>
<dbReference type="InterPro" id="IPR004477">
    <property type="entry name" value="ComEC_N"/>
</dbReference>
<dbReference type="Pfam" id="PF00753">
    <property type="entry name" value="Lactamase_B"/>
    <property type="match status" value="1"/>
</dbReference>
<gene>
    <name evidence="8" type="ORF">D1B31_08545</name>
</gene>
<evidence type="ECO:0000313" key="9">
    <source>
        <dbReference type="Proteomes" id="UP000284416"/>
    </source>
</evidence>
<dbReference type="NCBIfam" id="TIGR00360">
    <property type="entry name" value="ComEC_N-term"/>
    <property type="match status" value="1"/>
</dbReference>
<sequence length="784" mass="86023">MKGKLILLAPPALLGTMLPLHGPHTIIALFFPYLVLLSKYKKFSFKQILFVCALFLVFALTGKHSVENNKTSFFGNERNFSLVFNEGAAIDGDRFKAIAKDLRTGEKIAVTYKVASEHEKENLQKANFFGRLCGVNGSMKQPASAKNPGGFDYNLYLKEHQIHWILTLDTAPLGNCSVRNASMVEKLRMIRQEGISHITAQYPSESASLVSALIFGEQTLISEDVMAAYKKIGITHLLAISGMQVTVLAGLVFLLGVRLGVTRERMSILLLAVLPAYAVIAGASPSVIRSVLMAGILLLTAFRSSFISPAGALSLSFMAFILIDPYSLYDPGFQLSYLVTFSLLFSSGALRNKNYVGLEMLAVTALISQLAALPILLLHFFELPLISIAANIIFIPIYSFILMPAVYLLYPFSFVKGLAGFAGGVLNGAVMLSDRLALFLAKIPLQMNPGKQTVAILVFYTASVFYSFIAWERAKTQKVAYLALMLPFLLLMIQEAGELVSNRAGEVTVIDVGQGDSIFISLPNGNGNYLIDTGGSVDFAKKEWQRLRKPYDPGRDTVIPFLKAKGIVKLNKLILTHGDEDHIGGAAAIMENIKIDEILLPAYKEKSEGEEEIINLADRIGINIKEVARGDVWKAGNSTFYVLSPIRDYTGDRNGGSIVIYSEFSGNGWLFTGDLPEDAEKELVRLYPAMKVDVLKAGHHGSKTSSSAYFLKHYKPAVALISAGENNRFGHPHKETVERLDEARAKIYRTDLHGAITYSFKGKSGTFSTFLPYTGALNEKKKAK</sequence>
<accession>A0A417YUK6</accession>
<dbReference type="Proteomes" id="UP000284416">
    <property type="component" value="Unassembled WGS sequence"/>
</dbReference>